<dbReference type="SUPFAM" id="SSF53041">
    <property type="entry name" value="Resolvase-like"/>
    <property type="match status" value="1"/>
</dbReference>
<keyword evidence="8" id="KW-1185">Reference proteome</keyword>
<protein>
    <submittedName>
        <fullName evidence="7">Recombinase family protein</fullName>
    </submittedName>
</protein>
<sequence length="204" mass="23747">MKNKTFAYIRVSTLEQNTDRQVQALNDYCKENNIVINERDIYTDKASGKDFNRENYKALKLNLRDGDTLIIKELDRLGRDMQRIKEEWHELLKQGVNIIVIDTPILNTTNKTDLEKSLISNIVFELLSYMAQKERIKIKQRQAEGIASAKAKGLKFGRPSVEYPKEFSNVYAEWKEGSISAVKAMDILNLKKTTFYKLVKDYEQ</sequence>
<name>A0ABU4JPZ0_9CLOT</name>
<dbReference type="CDD" id="cd03768">
    <property type="entry name" value="SR_ResInv"/>
    <property type="match status" value="1"/>
</dbReference>
<proteinExistence type="inferred from homology"/>
<dbReference type="InterPro" id="IPR036162">
    <property type="entry name" value="Resolvase-like_N_sf"/>
</dbReference>
<evidence type="ECO:0000256" key="5">
    <source>
        <dbReference type="PROSITE-ProRule" id="PRU10137"/>
    </source>
</evidence>
<gene>
    <name evidence="7" type="ORF">P8V03_03510</name>
</gene>
<evidence type="ECO:0000313" key="8">
    <source>
        <dbReference type="Proteomes" id="UP001281656"/>
    </source>
</evidence>
<dbReference type="RefSeq" id="WP_318796781.1">
    <property type="nucleotide sequence ID" value="NZ_JARUJP010000003.1"/>
</dbReference>
<evidence type="ECO:0000256" key="1">
    <source>
        <dbReference type="ARBA" id="ARBA00009913"/>
    </source>
</evidence>
<evidence type="ECO:0000313" key="7">
    <source>
        <dbReference type="EMBL" id="MDW8800218.1"/>
    </source>
</evidence>
<dbReference type="Pfam" id="PF00239">
    <property type="entry name" value="Resolvase"/>
    <property type="match status" value="1"/>
</dbReference>
<dbReference type="InterPro" id="IPR006118">
    <property type="entry name" value="Recombinase_CS"/>
</dbReference>
<dbReference type="Gene3D" id="3.40.50.1390">
    <property type="entry name" value="Resolvase, N-terminal catalytic domain"/>
    <property type="match status" value="1"/>
</dbReference>
<dbReference type="InterPro" id="IPR006119">
    <property type="entry name" value="Resolv_N"/>
</dbReference>
<keyword evidence="3" id="KW-0238">DNA-binding</keyword>
<dbReference type="EMBL" id="JARUJP010000003">
    <property type="protein sequence ID" value="MDW8800218.1"/>
    <property type="molecule type" value="Genomic_DNA"/>
</dbReference>
<comment type="similarity">
    <text evidence="1">Belongs to the site-specific recombinase resolvase family.</text>
</comment>
<reference evidence="7 8" key="1">
    <citation type="submission" date="2023-04" db="EMBL/GenBank/DDBJ databases">
        <title>Clostridium tannerae sp. nov., isolated from the fecal material of an alpaca.</title>
        <authorList>
            <person name="Miller S."/>
            <person name="Hendry M."/>
            <person name="King J."/>
            <person name="Sankaranarayanan K."/>
            <person name="Lawson P.A."/>
        </authorList>
    </citation>
    <scope>NUCLEOTIDE SEQUENCE [LARGE SCALE GENOMIC DNA]</scope>
    <source>
        <strain evidence="7 8">A1-XYC3</strain>
    </source>
</reference>
<organism evidence="7 8">
    <name type="scientific">Clostridium tanneri</name>
    <dbReference type="NCBI Taxonomy" id="3037988"/>
    <lineage>
        <taxon>Bacteria</taxon>
        <taxon>Bacillati</taxon>
        <taxon>Bacillota</taxon>
        <taxon>Clostridia</taxon>
        <taxon>Eubacteriales</taxon>
        <taxon>Clostridiaceae</taxon>
        <taxon>Clostridium</taxon>
    </lineage>
</organism>
<dbReference type="PANTHER" id="PTHR30461:SF26">
    <property type="entry name" value="RESOLVASE HOMOLOG YNEB"/>
    <property type="match status" value="1"/>
</dbReference>
<dbReference type="InterPro" id="IPR050639">
    <property type="entry name" value="SSR_resolvase"/>
</dbReference>
<evidence type="ECO:0000256" key="2">
    <source>
        <dbReference type="ARBA" id="ARBA00022908"/>
    </source>
</evidence>
<dbReference type="PROSITE" id="PS51736">
    <property type="entry name" value="RECOMBINASES_3"/>
    <property type="match status" value="1"/>
</dbReference>
<comment type="caution">
    <text evidence="7">The sequence shown here is derived from an EMBL/GenBank/DDBJ whole genome shotgun (WGS) entry which is preliminary data.</text>
</comment>
<dbReference type="PROSITE" id="PS00398">
    <property type="entry name" value="RECOMBINASES_2"/>
    <property type="match status" value="1"/>
</dbReference>
<dbReference type="PANTHER" id="PTHR30461">
    <property type="entry name" value="DNA-INVERTASE FROM LAMBDOID PROPHAGE"/>
    <property type="match status" value="1"/>
</dbReference>
<dbReference type="SMART" id="SM00857">
    <property type="entry name" value="Resolvase"/>
    <property type="match status" value="1"/>
</dbReference>
<keyword evidence="4" id="KW-0233">DNA recombination</keyword>
<feature type="active site" description="O-(5'-phospho-DNA)-serine intermediate" evidence="5">
    <location>
        <position position="12"/>
    </location>
</feature>
<dbReference type="PROSITE" id="PS00397">
    <property type="entry name" value="RECOMBINASES_1"/>
    <property type="match status" value="1"/>
</dbReference>
<evidence type="ECO:0000256" key="4">
    <source>
        <dbReference type="ARBA" id="ARBA00023172"/>
    </source>
</evidence>
<dbReference type="Proteomes" id="UP001281656">
    <property type="component" value="Unassembled WGS sequence"/>
</dbReference>
<evidence type="ECO:0000259" key="6">
    <source>
        <dbReference type="PROSITE" id="PS51736"/>
    </source>
</evidence>
<keyword evidence="2" id="KW-0229">DNA integration</keyword>
<feature type="domain" description="Resolvase/invertase-type recombinase catalytic" evidence="6">
    <location>
        <begin position="4"/>
        <end position="153"/>
    </location>
</feature>
<evidence type="ECO:0000256" key="3">
    <source>
        <dbReference type="ARBA" id="ARBA00023125"/>
    </source>
</evidence>
<accession>A0ABU4JPZ0</accession>